<comment type="subcellular location">
    <subcellularLocation>
        <location evidence="1">Cytoplasm</location>
    </subcellularLocation>
</comment>
<organism evidence="8 9">
    <name type="scientific">Artemisia annua</name>
    <name type="common">Sweet wormwood</name>
    <dbReference type="NCBI Taxonomy" id="35608"/>
    <lineage>
        <taxon>Eukaryota</taxon>
        <taxon>Viridiplantae</taxon>
        <taxon>Streptophyta</taxon>
        <taxon>Embryophyta</taxon>
        <taxon>Tracheophyta</taxon>
        <taxon>Spermatophyta</taxon>
        <taxon>Magnoliopsida</taxon>
        <taxon>eudicotyledons</taxon>
        <taxon>Gunneridae</taxon>
        <taxon>Pentapetalae</taxon>
        <taxon>asterids</taxon>
        <taxon>campanulids</taxon>
        <taxon>Asterales</taxon>
        <taxon>Asteraceae</taxon>
        <taxon>Asteroideae</taxon>
        <taxon>Anthemideae</taxon>
        <taxon>Artemisiinae</taxon>
        <taxon>Artemisia</taxon>
    </lineage>
</organism>
<evidence type="ECO:0000256" key="5">
    <source>
        <dbReference type="ARBA" id="ARBA00049436"/>
    </source>
</evidence>
<gene>
    <name evidence="8" type="ORF">CTI12_AA113440</name>
</gene>
<comment type="catalytic activity">
    <reaction evidence="5">
        <text>L-glutamate + NH4(+) + ATP = L-glutamine + ADP + phosphate + H(+)</text>
        <dbReference type="Rhea" id="RHEA:16169"/>
        <dbReference type="ChEBI" id="CHEBI:15378"/>
        <dbReference type="ChEBI" id="CHEBI:28938"/>
        <dbReference type="ChEBI" id="CHEBI:29985"/>
        <dbReference type="ChEBI" id="CHEBI:30616"/>
        <dbReference type="ChEBI" id="CHEBI:43474"/>
        <dbReference type="ChEBI" id="CHEBI:58359"/>
        <dbReference type="ChEBI" id="CHEBI:456216"/>
        <dbReference type="EC" id="6.3.1.2"/>
    </reaction>
</comment>
<dbReference type="EMBL" id="PKPP01000806">
    <property type="protein sequence ID" value="PWA88544.1"/>
    <property type="molecule type" value="Genomic_DNA"/>
</dbReference>
<proteinExistence type="inferred from homology"/>
<dbReference type="Gene3D" id="3.10.20.70">
    <property type="entry name" value="Glutamine synthetase, N-terminal domain"/>
    <property type="match status" value="1"/>
</dbReference>
<comment type="similarity">
    <text evidence="6">Belongs to the glutamine synthetase family.</text>
</comment>
<dbReference type="PANTHER" id="PTHR20852:SF110">
    <property type="entry name" value="GLUTAMINE SYNTHETASE"/>
    <property type="match status" value="1"/>
</dbReference>
<evidence type="ECO:0000313" key="8">
    <source>
        <dbReference type="EMBL" id="PWA88544.1"/>
    </source>
</evidence>
<keyword evidence="9" id="KW-1185">Reference proteome</keyword>
<evidence type="ECO:0000256" key="3">
    <source>
        <dbReference type="ARBA" id="ARBA00022490"/>
    </source>
</evidence>
<comment type="subunit">
    <text evidence="2">Homooctamer.</text>
</comment>
<protein>
    <recommendedName>
        <fullName evidence="4">Glutamate--ammonia ligase</fullName>
    </recommendedName>
</protein>
<dbReference type="PROSITE" id="PS00180">
    <property type="entry name" value="GLNA_1"/>
    <property type="match status" value="1"/>
</dbReference>
<dbReference type="InterPro" id="IPR008147">
    <property type="entry name" value="Gln_synt_N"/>
</dbReference>
<dbReference type="STRING" id="35608.A0A2U1PS20"/>
<evidence type="ECO:0000256" key="1">
    <source>
        <dbReference type="ARBA" id="ARBA00004496"/>
    </source>
</evidence>
<dbReference type="InterPro" id="IPR050292">
    <property type="entry name" value="Glutamine_Synthetase"/>
</dbReference>
<dbReference type="Pfam" id="PF03951">
    <property type="entry name" value="Gln-synt_N"/>
    <property type="match status" value="1"/>
</dbReference>
<evidence type="ECO:0000259" key="7">
    <source>
        <dbReference type="PROSITE" id="PS51986"/>
    </source>
</evidence>
<dbReference type="PROSITE" id="PS51986">
    <property type="entry name" value="GS_BETA_GRASP"/>
    <property type="match status" value="1"/>
</dbReference>
<dbReference type="GO" id="GO:0006542">
    <property type="term" value="P:glutamine biosynthetic process"/>
    <property type="evidence" value="ECO:0007669"/>
    <property type="project" value="InterPro"/>
</dbReference>
<dbReference type="SUPFAM" id="SSF54368">
    <property type="entry name" value="Glutamine synthetase, N-terminal domain"/>
    <property type="match status" value="1"/>
</dbReference>
<dbReference type="InterPro" id="IPR036651">
    <property type="entry name" value="Gln_synt_N_sf"/>
</dbReference>
<evidence type="ECO:0000256" key="6">
    <source>
        <dbReference type="PROSITE-ProRule" id="PRU01330"/>
    </source>
</evidence>
<dbReference type="GO" id="GO:0005737">
    <property type="term" value="C:cytoplasm"/>
    <property type="evidence" value="ECO:0007669"/>
    <property type="project" value="UniProtKB-SubCell"/>
</dbReference>
<reference evidence="8 9" key="1">
    <citation type="journal article" date="2018" name="Mol. Plant">
        <title>The genome of Artemisia annua provides insight into the evolution of Asteraceae family and artemisinin biosynthesis.</title>
        <authorList>
            <person name="Shen Q."/>
            <person name="Zhang L."/>
            <person name="Liao Z."/>
            <person name="Wang S."/>
            <person name="Yan T."/>
            <person name="Shi P."/>
            <person name="Liu M."/>
            <person name="Fu X."/>
            <person name="Pan Q."/>
            <person name="Wang Y."/>
            <person name="Lv Z."/>
            <person name="Lu X."/>
            <person name="Zhang F."/>
            <person name="Jiang W."/>
            <person name="Ma Y."/>
            <person name="Chen M."/>
            <person name="Hao X."/>
            <person name="Li L."/>
            <person name="Tang Y."/>
            <person name="Lv G."/>
            <person name="Zhou Y."/>
            <person name="Sun X."/>
            <person name="Brodelius P.E."/>
            <person name="Rose J.K.C."/>
            <person name="Tang K."/>
        </authorList>
    </citation>
    <scope>NUCLEOTIDE SEQUENCE [LARGE SCALE GENOMIC DNA]</scope>
    <source>
        <strain evidence="9">cv. Huhao1</strain>
        <tissue evidence="8">Leaf</tissue>
    </source>
</reference>
<evidence type="ECO:0000313" key="9">
    <source>
        <dbReference type="Proteomes" id="UP000245207"/>
    </source>
</evidence>
<evidence type="ECO:0000256" key="2">
    <source>
        <dbReference type="ARBA" id="ARBA00011823"/>
    </source>
</evidence>
<dbReference type="InterPro" id="IPR027302">
    <property type="entry name" value="Gln_synth_N_conserv_site"/>
</dbReference>
<accession>A0A2U1PS20</accession>
<dbReference type="Proteomes" id="UP000245207">
    <property type="component" value="Unassembled WGS sequence"/>
</dbReference>
<dbReference type="OrthoDB" id="1734902at2759"/>
<comment type="caution">
    <text evidence="8">The sequence shown here is derived from an EMBL/GenBank/DDBJ whole genome shotgun (WGS) entry which is preliminary data.</text>
</comment>
<name>A0A2U1PS20_ARTAN</name>
<evidence type="ECO:0000256" key="4">
    <source>
        <dbReference type="ARBA" id="ARBA00030668"/>
    </source>
</evidence>
<dbReference type="PANTHER" id="PTHR20852">
    <property type="entry name" value="GLUTAMINE SYNTHETASE"/>
    <property type="match status" value="1"/>
</dbReference>
<dbReference type="AlphaFoldDB" id="A0A2U1PS20"/>
<feature type="domain" description="GS beta-grasp" evidence="7">
    <location>
        <begin position="191"/>
        <end position="276"/>
    </location>
</feature>
<sequence>MSSDINTSSVESVTDGLKKHNLNDGFKVGLEDVNWDHSFVRELPGDSRADVIPRQVFHACYSKVSPSVQVENPQLVAWSESIVKILDLDPKEFERPDFPLFFSGATPLVGGLLIMSSNRVDERETNGDDSDDEEAPEITMWEAIAWLTILMYGSMLEDGLLSSKYPFPSFSVSLPTRIDAPRFASPYKSISNIRIKLPGTSKRILDGMDLRSKARTLTGPVDDPKKLPKWNYDGSSTGQAPGEDSEVILYPQAIFKDPFRRGNNILVICDAYTPAGEPKSADGQPPVTFAIAAQETNHVRVSECPSFVISGDSQGFTANDIWREIKEVRKLDAMYNVALFAVKTCDRTSGCIDSQHTPCLQKKILDYFNADNDNNIPNKMGETSRFLRADIKVSCLVMKEIVKHGVRALENDNIGGDSNEYTGADFDDIREEWAIYVSNFIFR</sequence>
<dbReference type="GO" id="GO:0004356">
    <property type="term" value="F:glutamine synthetase activity"/>
    <property type="evidence" value="ECO:0007669"/>
    <property type="project" value="UniProtKB-EC"/>
</dbReference>
<keyword evidence="3" id="KW-0963">Cytoplasm</keyword>